<dbReference type="GO" id="GO:0006351">
    <property type="term" value="P:DNA-templated transcription"/>
    <property type="evidence" value="ECO:0007669"/>
    <property type="project" value="InterPro"/>
</dbReference>
<feature type="region of interest" description="Disordered" evidence="7">
    <location>
        <begin position="100"/>
        <end position="189"/>
    </location>
</feature>
<keyword evidence="2" id="KW-0479">Metal-binding</keyword>
<feature type="region of interest" description="Disordered" evidence="7">
    <location>
        <begin position="1"/>
        <end position="42"/>
    </location>
</feature>
<comment type="caution">
    <text evidence="10">The sequence shown here is derived from an EMBL/GenBank/DDBJ whole genome shotgun (WGS) entry which is preliminary data.</text>
</comment>
<dbReference type="EMBL" id="JAGPNK010000017">
    <property type="protein sequence ID" value="KAH7305948.1"/>
    <property type="molecule type" value="Genomic_DNA"/>
</dbReference>
<dbReference type="SMART" id="SM00906">
    <property type="entry name" value="Fungal_trans"/>
    <property type="match status" value="1"/>
</dbReference>
<evidence type="ECO:0000256" key="8">
    <source>
        <dbReference type="SAM" id="Phobius"/>
    </source>
</evidence>
<dbReference type="GO" id="GO:0008270">
    <property type="term" value="F:zinc ion binding"/>
    <property type="evidence" value="ECO:0007669"/>
    <property type="project" value="InterPro"/>
</dbReference>
<dbReference type="SMART" id="SM00066">
    <property type="entry name" value="GAL4"/>
    <property type="match status" value="1"/>
</dbReference>
<evidence type="ECO:0000313" key="11">
    <source>
        <dbReference type="Proteomes" id="UP000813444"/>
    </source>
</evidence>
<proteinExistence type="predicted"/>
<evidence type="ECO:0000256" key="4">
    <source>
        <dbReference type="ARBA" id="ARBA00023125"/>
    </source>
</evidence>
<dbReference type="Proteomes" id="UP000813444">
    <property type="component" value="Unassembled WGS sequence"/>
</dbReference>
<evidence type="ECO:0000256" key="6">
    <source>
        <dbReference type="ARBA" id="ARBA00023242"/>
    </source>
</evidence>
<dbReference type="PROSITE" id="PS50048">
    <property type="entry name" value="ZN2_CY6_FUNGAL_2"/>
    <property type="match status" value="1"/>
</dbReference>
<dbReference type="Pfam" id="PF04082">
    <property type="entry name" value="Fungal_trans"/>
    <property type="match status" value="1"/>
</dbReference>
<organism evidence="10 11">
    <name type="scientific">Stachybotrys elegans</name>
    <dbReference type="NCBI Taxonomy" id="80388"/>
    <lineage>
        <taxon>Eukaryota</taxon>
        <taxon>Fungi</taxon>
        <taxon>Dikarya</taxon>
        <taxon>Ascomycota</taxon>
        <taxon>Pezizomycotina</taxon>
        <taxon>Sordariomycetes</taxon>
        <taxon>Hypocreomycetidae</taxon>
        <taxon>Hypocreales</taxon>
        <taxon>Stachybotryaceae</taxon>
        <taxon>Stachybotrys</taxon>
    </lineage>
</organism>
<dbReference type="PROSITE" id="PS00463">
    <property type="entry name" value="ZN2_CY6_FUNGAL_1"/>
    <property type="match status" value="1"/>
</dbReference>
<evidence type="ECO:0000256" key="7">
    <source>
        <dbReference type="SAM" id="MobiDB-lite"/>
    </source>
</evidence>
<dbReference type="CDD" id="cd00067">
    <property type="entry name" value="GAL4"/>
    <property type="match status" value="1"/>
</dbReference>
<dbReference type="GO" id="GO:0005634">
    <property type="term" value="C:nucleus"/>
    <property type="evidence" value="ECO:0007669"/>
    <property type="project" value="UniProtKB-SubCell"/>
</dbReference>
<evidence type="ECO:0000256" key="1">
    <source>
        <dbReference type="ARBA" id="ARBA00004123"/>
    </source>
</evidence>
<evidence type="ECO:0000259" key="9">
    <source>
        <dbReference type="PROSITE" id="PS50048"/>
    </source>
</evidence>
<dbReference type="OrthoDB" id="2579025at2759"/>
<feature type="transmembrane region" description="Helical" evidence="8">
    <location>
        <begin position="599"/>
        <end position="621"/>
    </location>
</feature>
<dbReference type="PANTHER" id="PTHR47540">
    <property type="entry name" value="THIAMINE REPRESSIBLE GENES REGULATORY PROTEIN THI5"/>
    <property type="match status" value="1"/>
</dbReference>
<keyword evidence="11" id="KW-1185">Reference proteome</keyword>
<dbReference type="AlphaFoldDB" id="A0A8K0SK19"/>
<dbReference type="SUPFAM" id="SSF57701">
    <property type="entry name" value="Zn2/Cys6 DNA-binding domain"/>
    <property type="match status" value="1"/>
</dbReference>
<evidence type="ECO:0000313" key="10">
    <source>
        <dbReference type="EMBL" id="KAH7305948.1"/>
    </source>
</evidence>
<comment type="subcellular location">
    <subcellularLocation>
        <location evidence="1">Nucleus</location>
    </subcellularLocation>
</comment>
<sequence>MDNQAQPHRNRNSIHRGAGELAGRSRHPKRSKTSNVRTRVSRACDRCKARKTRCSGRFPCVFCAQLNLECRFTAAYRRGQLPAIAIDTSHNAYPIDAISPPLSSARVPEEDPGSAGGTSDEQRPWPSVSNEEGRRPSLLTVDQDMRQDSPGRRLGSTNRTVDEDPSISVPQSSRNSPERTQTDQQGHYVGPASSVSFLLRIQKKLQQQSSGSSSSSIFTFGDLPLPGGDVSFAILPPKPQAVDLVRRYFDLASATHRFCHRPTIEAWLDEMYMTSGAMLDPEAAPSRTALLFMIFAIATNFTGRESRTSEVPVSKAIEASARYFSVAEHQLSREKGKIRLTSVQARLAQCFYLLTHSRLNHCWTLFGITAHLVLALGIHRKSRVEIKASGGNTDHIDLECRKRTFWCAYTLNAYLSAALGRPMTFHDEDIDQELPVCVDDSQLGCHQLSVPSIVAPSILSAPVAQHKLSRIVVKILRSIYGIHPPSIEQHFHLAEKFTKQLEDWWKDMSFLLDSDGDLNIFVPLVLRQRDVLKLAFWHALVLIHRPFLLNTFASLANYSANRRRLSSRKPQLERNTQRCLDAAMKIVQLIDRMNGAGQFFSTLFFIPYYGFSAVVVLYVYAIQQRWEAPETYIRYFEAASRCHHQIESIAIKGSLTQRYGVVLQEMRLEVLRNNDFLATATTPEAGGTIVVNSNSLSEHEVEKDNTQLSTVIPNANQTYDSYQPVPNSATVQRSEGAPSDPHVTPSNRMGTTYEGEQLLFGDTEIGDSLAQMTGWGQFDSLVTGGTDGLETIFMDSAFDSLFM</sequence>
<evidence type="ECO:0000256" key="3">
    <source>
        <dbReference type="ARBA" id="ARBA00023015"/>
    </source>
</evidence>
<dbReference type="Gene3D" id="4.10.240.10">
    <property type="entry name" value="Zn(2)-C6 fungal-type DNA-binding domain"/>
    <property type="match status" value="1"/>
</dbReference>
<keyword evidence="5" id="KW-0804">Transcription</keyword>
<dbReference type="InterPro" id="IPR051711">
    <property type="entry name" value="Stress_Response_Reg"/>
</dbReference>
<keyword evidence="8" id="KW-0812">Transmembrane</keyword>
<dbReference type="Pfam" id="PF00172">
    <property type="entry name" value="Zn_clus"/>
    <property type="match status" value="1"/>
</dbReference>
<keyword evidence="3" id="KW-0805">Transcription regulation</keyword>
<feature type="domain" description="Zn(2)-C6 fungal-type" evidence="9">
    <location>
        <begin position="43"/>
        <end position="72"/>
    </location>
</feature>
<dbReference type="PANTHER" id="PTHR47540:SF3">
    <property type="entry name" value="ZN(II)2CYS6 TRANSCRIPTION FACTOR (EUROFUNG)"/>
    <property type="match status" value="1"/>
</dbReference>
<keyword evidence="8" id="KW-0472">Membrane</keyword>
<gene>
    <name evidence="10" type="ORF">B0I35DRAFT_516181</name>
</gene>
<dbReference type="GO" id="GO:0043565">
    <property type="term" value="F:sequence-specific DNA binding"/>
    <property type="evidence" value="ECO:0007669"/>
    <property type="project" value="TreeGrafter"/>
</dbReference>
<keyword evidence="6" id="KW-0539">Nucleus</keyword>
<dbReference type="InterPro" id="IPR036864">
    <property type="entry name" value="Zn2-C6_fun-type_DNA-bd_sf"/>
</dbReference>
<keyword evidence="8" id="KW-1133">Transmembrane helix</keyword>
<keyword evidence="4" id="KW-0238">DNA-binding</keyword>
<dbReference type="CDD" id="cd12148">
    <property type="entry name" value="fungal_TF_MHR"/>
    <property type="match status" value="1"/>
</dbReference>
<dbReference type="InterPro" id="IPR001138">
    <property type="entry name" value="Zn2Cys6_DnaBD"/>
</dbReference>
<dbReference type="GO" id="GO:0045944">
    <property type="term" value="P:positive regulation of transcription by RNA polymerase II"/>
    <property type="evidence" value="ECO:0007669"/>
    <property type="project" value="TreeGrafter"/>
</dbReference>
<name>A0A8K0SK19_9HYPO</name>
<protein>
    <submittedName>
        <fullName evidence="10">Fungal-specific transcription factor domain-containing protein</fullName>
    </submittedName>
</protein>
<feature type="region of interest" description="Disordered" evidence="7">
    <location>
        <begin position="727"/>
        <end position="750"/>
    </location>
</feature>
<reference evidence="10" key="1">
    <citation type="journal article" date="2021" name="Nat. Commun.">
        <title>Genetic determinants of endophytism in the Arabidopsis root mycobiome.</title>
        <authorList>
            <person name="Mesny F."/>
            <person name="Miyauchi S."/>
            <person name="Thiergart T."/>
            <person name="Pickel B."/>
            <person name="Atanasova L."/>
            <person name="Karlsson M."/>
            <person name="Huettel B."/>
            <person name="Barry K.W."/>
            <person name="Haridas S."/>
            <person name="Chen C."/>
            <person name="Bauer D."/>
            <person name="Andreopoulos W."/>
            <person name="Pangilinan J."/>
            <person name="LaButti K."/>
            <person name="Riley R."/>
            <person name="Lipzen A."/>
            <person name="Clum A."/>
            <person name="Drula E."/>
            <person name="Henrissat B."/>
            <person name="Kohler A."/>
            <person name="Grigoriev I.V."/>
            <person name="Martin F.M."/>
            <person name="Hacquard S."/>
        </authorList>
    </citation>
    <scope>NUCLEOTIDE SEQUENCE</scope>
    <source>
        <strain evidence="10">MPI-CAGE-CH-0235</strain>
    </source>
</reference>
<dbReference type="GO" id="GO:0000981">
    <property type="term" value="F:DNA-binding transcription factor activity, RNA polymerase II-specific"/>
    <property type="evidence" value="ECO:0007669"/>
    <property type="project" value="InterPro"/>
</dbReference>
<evidence type="ECO:0000256" key="5">
    <source>
        <dbReference type="ARBA" id="ARBA00023163"/>
    </source>
</evidence>
<accession>A0A8K0SK19</accession>
<evidence type="ECO:0000256" key="2">
    <source>
        <dbReference type="ARBA" id="ARBA00022723"/>
    </source>
</evidence>
<dbReference type="InterPro" id="IPR007219">
    <property type="entry name" value="XnlR_reg_dom"/>
</dbReference>